<dbReference type="PROSITE" id="PS51257">
    <property type="entry name" value="PROKAR_LIPOPROTEIN"/>
    <property type="match status" value="1"/>
</dbReference>
<dbReference type="OrthoDB" id="3533398at2"/>
<dbReference type="AlphaFoldDB" id="A0A1Z1WPK2"/>
<dbReference type="Proteomes" id="UP000195880">
    <property type="component" value="Chromosome"/>
</dbReference>
<dbReference type="EMBL" id="CP021748">
    <property type="protein sequence ID" value="ARX88242.1"/>
    <property type="molecule type" value="Genomic_DNA"/>
</dbReference>
<dbReference type="STRING" id="67267.GCA_000716675_01872"/>
<dbReference type="eggNOG" id="ENOG5033GDG">
    <property type="taxonomic scope" value="Bacteria"/>
</dbReference>
<organism evidence="1 2">
    <name type="scientific">Streptomyces alboflavus</name>
    <dbReference type="NCBI Taxonomy" id="67267"/>
    <lineage>
        <taxon>Bacteria</taxon>
        <taxon>Bacillati</taxon>
        <taxon>Actinomycetota</taxon>
        <taxon>Actinomycetes</taxon>
        <taxon>Kitasatosporales</taxon>
        <taxon>Streptomycetaceae</taxon>
        <taxon>Streptomyces</taxon>
    </lineage>
</organism>
<name>A0A1Z1WPK2_9ACTN</name>
<evidence type="ECO:0008006" key="3">
    <source>
        <dbReference type="Google" id="ProtNLM"/>
    </source>
</evidence>
<accession>A0A1Z1WPK2</accession>
<keyword evidence="2" id="KW-1185">Reference proteome</keyword>
<sequence length="186" mass="18851">MKRRLALLAAVLGLLSAGCGVGSTGPVRAGAPASGLRAPGSEGHYAHLYFVGPYGIQAVTREVDSATTPQRALDLLLKGPDAAERARGLITEVPPIHGRLIATVDDGGVDLRLPVPVAQTTGGGGLGLSQIICTAANARVAAGKQPADVDVRVYEEGYGSPWTVRCNAAGNVVPVSTPSPSRKPGG</sequence>
<proteinExistence type="predicted"/>
<evidence type="ECO:0000313" key="1">
    <source>
        <dbReference type="EMBL" id="ARX88242.1"/>
    </source>
</evidence>
<gene>
    <name evidence="1" type="ORF">SMD44_07729</name>
</gene>
<dbReference type="RefSeq" id="WP_087886786.1">
    <property type="nucleotide sequence ID" value="NZ_CP021748.1"/>
</dbReference>
<reference evidence="1 2" key="1">
    <citation type="submission" date="2017-05" db="EMBL/GenBank/DDBJ databases">
        <title>Streptomyces alboflavus Genome sequencing and assembly.</title>
        <authorList>
            <person name="Wang Y."/>
            <person name="Du B."/>
            <person name="Ding Y."/>
            <person name="Liu H."/>
            <person name="Hou Q."/>
            <person name="Liu K."/>
            <person name="Wang C."/>
            <person name="Yao L."/>
        </authorList>
    </citation>
    <scope>NUCLEOTIDE SEQUENCE [LARGE SCALE GENOMIC DNA]</scope>
    <source>
        <strain evidence="1 2">MDJK44</strain>
    </source>
</reference>
<protein>
    <recommendedName>
        <fullName evidence="3">GerMN domain-containing protein</fullName>
    </recommendedName>
</protein>
<evidence type="ECO:0000313" key="2">
    <source>
        <dbReference type="Proteomes" id="UP000195880"/>
    </source>
</evidence>
<dbReference type="KEGG" id="salf:SMD44_07729"/>